<accession>A0A421B3B8</accession>
<keyword evidence="2" id="KW-1185">Reference proteome</keyword>
<dbReference type="Proteomes" id="UP000282454">
    <property type="component" value="Unassembled WGS sequence"/>
</dbReference>
<dbReference type="AlphaFoldDB" id="A0A421B3B8"/>
<proteinExistence type="predicted"/>
<dbReference type="EMBL" id="RCDD01000002">
    <property type="protein sequence ID" value="RLK58926.1"/>
    <property type="molecule type" value="Genomic_DNA"/>
</dbReference>
<protein>
    <submittedName>
        <fullName evidence="1">Uncharacterized protein</fullName>
    </submittedName>
</protein>
<gene>
    <name evidence="1" type="ORF">CLV68_3407</name>
</gene>
<reference evidence="1 2" key="1">
    <citation type="submission" date="2018-10" db="EMBL/GenBank/DDBJ databases">
        <title>Genomic Encyclopedia of Archaeal and Bacterial Type Strains, Phase II (KMG-II): from individual species to whole genera.</title>
        <authorList>
            <person name="Goeker M."/>
        </authorList>
    </citation>
    <scope>NUCLEOTIDE SEQUENCE [LARGE SCALE GENOMIC DNA]</scope>
    <source>
        <strain evidence="1 2">DSM 45657</strain>
    </source>
</reference>
<organism evidence="1 2">
    <name type="scientific">Actinokineospora cianjurensis</name>
    <dbReference type="NCBI Taxonomy" id="585224"/>
    <lineage>
        <taxon>Bacteria</taxon>
        <taxon>Bacillati</taxon>
        <taxon>Actinomycetota</taxon>
        <taxon>Actinomycetes</taxon>
        <taxon>Pseudonocardiales</taxon>
        <taxon>Pseudonocardiaceae</taxon>
        <taxon>Actinokineospora</taxon>
    </lineage>
</organism>
<sequence>MTLEESLAELAEYDSPRKVAALRVLLAATDPGLDDRLLAAFQALTRVAAGHVAELAPLWLGDQRTT</sequence>
<name>A0A421B3B8_9PSEU</name>
<comment type="caution">
    <text evidence="1">The sequence shown here is derived from an EMBL/GenBank/DDBJ whole genome shotgun (WGS) entry which is preliminary data.</text>
</comment>
<dbReference type="RefSeq" id="WP_121391841.1">
    <property type="nucleotide sequence ID" value="NZ_RCDD01000002.1"/>
</dbReference>
<evidence type="ECO:0000313" key="2">
    <source>
        <dbReference type="Proteomes" id="UP000282454"/>
    </source>
</evidence>
<evidence type="ECO:0000313" key="1">
    <source>
        <dbReference type="EMBL" id="RLK58926.1"/>
    </source>
</evidence>